<dbReference type="AlphaFoldDB" id="A0A8J2KVI7"/>
<evidence type="ECO:0000313" key="2">
    <source>
        <dbReference type="Proteomes" id="UP000708208"/>
    </source>
</evidence>
<evidence type="ECO:0000313" key="1">
    <source>
        <dbReference type="EMBL" id="CAG7824222.1"/>
    </source>
</evidence>
<accession>A0A8J2KVI7</accession>
<protein>
    <submittedName>
        <fullName evidence="1">Uncharacterized protein</fullName>
    </submittedName>
</protein>
<proteinExistence type="predicted"/>
<reference evidence="1" key="1">
    <citation type="submission" date="2021-06" db="EMBL/GenBank/DDBJ databases">
        <authorList>
            <person name="Hodson N. C."/>
            <person name="Mongue J. A."/>
            <person name="Jaron S. K."/>
        </authorList>
    </citation>
    <scope>NUCLEOTIDE SEQUENCE</scope>
</reference>
<dbReference type="Proteomes" id="UP000708208">
    <property type="component" value="Unassembled WGS sequence"/>
</dbReference>
<comment type="caution">
    <text evidence="1">The sequence shown here is derived from an EMBL/GenBank/DDBJ whole genome shotgun (WGS) entry which is preliminary data.</text>
</comment>
<name>A0A8J2KVI7_9HEXA</name>
<gene>
    <name evidence="1" type="ORF">AFUS01_LOCUS34392</name>
</gene>
<sequence length="84" mass="9619">MGQILQGFHNVPLFKFGRSRFNNKFCLGIFTTPKHVASDFSFTRTYFCAYVRVFVTSGIRVPYESQSDLLLQFLLGRLPHPSGL</sequence>
<dbReference type="EMBL" id="CAJVCH010532062">
    <property type="protein sequence ID" value="CAG7824222.1"/>
    <property type="molecule type" value="Genomic_DNA"/>
</dbReference>
<organism evidence="1 2">
    <name type="scientific">Allacma fusca</name>
    <dbReference type="NCBI Taxonomy" id="39272"/>
    <lineage>
        <taxon>Eukaryota</taxon>
        <taxon>Metazoa</taxon>
        <taxon>Ecdysozoa</taxon>
        <taxon>Arthropoda</taxon>
        <taxon>Hexapoda</taxon>
        <taxon>Collembola</taxon>
        <taxon>Symphypleona</taxon>
        <taxon>Sminthuridae</taxon>
        <taxon>Allacma</taxon>
    </lineage>
</organism>
<keyword evidence="2" id="KW-1185">Reference proteome</keyword>